<sequence>MGNRTDCRFLHFFASDDSFGSWWCESRSRLQLGRRLVRLETPSPGGRHRFHCRQVWNETSGDRVSRGCSVCTHLFSVLQDLPNWLESSDRYKVKVLIKDGSFSSRSCHNDGSVELLGWEQWQVLQGLSFHGLGFKIRGDEGKKLDRLRKPSGNGRKTEKTGLPKGKEEDEFAGNRGLRKRDRVLGETGDWDGKRRVGKEMRWILCFGSGNMSWSRRRRWWYMASMGAGRLEKTITCEGSAKGQETCGDILNDNWSTWRIEKSMGPTVAAGGTFSESNHFLRIPGPTILGTRGRLGIQIPKEPWWSHDSPISGVKKVKKLPTLLGVGAQETKLVRGNDRQGGAQLPEGVRRIRWAGTLILHGMHGINEIKKDLAANEHSRKEKVEGSEGGVQRYIIPTVDEVKEIIGGLRFFRINSSHKRREKPLKTFEQSKSFSDNLCYFLPEKCVQKFMADEGDLQGPFQFGEWLKVDMSKGRMNLRKKPGIVYASRDQGKQDKEEMRENTMESLAEEGRENINLNKGKDVGQLMTRPRQVKRTLKGKNEVCNPFTAKKSRTVSNTIGDEDEFSEATSPIKSSAQTVEAGSQPRRDQ</sequence>
<reference evidence="2 3" key="1">
    <citation type="journal article" date="2024" name="G3 (Bethesda)">
        <title>Genome assembly of Hibiscus sabdariffa L. provides insights into metabolisms of medicinal natural products.</title>
        <authorList>
            <person name="Kim T."/>
        </authorList>
    </citation>
    <scope>NUCLEOTIDE SEQUENCE [LARGE SCALE GENOMIC DNA]</scope>
    <source>
        <strain evidence="2">TK-2024</strain>
        <tissue evidence="2">Old leaves</tissue>
    </source>
</reference>
<name>A0ABR2NMK1_9ROSI</name>
<protein>
    <recommendedName>
        <fullName evidence="4">DUF4283 domain-containing protein</fullName>
    </recommendedName>
</protein>
<dbReference type="Proteomes" id="UP001396334">
    <property type="component" value="Unassembled WGS sequence"/>
</dbReference>
<keyword evidence="3" id="KW-1185">Reference proteome</keyword>
<evidence type="ECO:0000313" key="2">
    <source>
        <dbReference type="EMBL" id="KAK8977412.1"/>
    </source>
</evidence>
<accession>A0ABR2NMK1</accession>
<feature type="compositionally biased region" description="Basic and acidic residues" evidence="1">
    <location>
        <begin position="155"/>
        <end position="167"/>
    </location>
</feature>
<evidence type="ECO:0000313" key="3">
    <source>
        <dbReference type="Proteomes" id="UP001396334"/>
    </source>
</evidence>
<evidence type="ECO:0000256" key="1">
    <source>
        <dbReference type="SAM" id="MobiDB-lite"/>
    </source>
</evidence>
<proteinExistence type="predicted"/>
<comment type="caution">
    <text evidence="2">The sequence shown here is derived from an EMBL/GenBank/DDBJ whole genome shotgun (WGS) entry which is preliminary data.</text>
</comment>
<feature type="compositionally biased region" description="Polar residues" evidence="1">
    <location>
        <begin position="566"/>
        <end position="580"/>
    </location>
</feature>
<evidence type="ECO:0008006" key="4">
    <source>
        <dbReference type="Google" id="ProtNLM"/>
    </source>
</evidence>
<feature type="region of interest" description="Disordered" evidence="1">
    <location>
        <begin position="143"/>
        <end position="169"/>
    </location>
</feature>
<gene>
    <name evidence="2" type="ORF">V6N11_049541</name>
</gene>
<organism evidence="2 3">
    <name type="scientific">Hibiscus sabdariffa</name>
    <name type="common">roselle</name>
    <dbReference type="NCBI Taxonomy" id="183260"/>
    <lineage>
        <taxon>Eukaryota</taxon>
        <taxon>Viridiplantae</taxon>
        <taxon>Streptophyta</taxon>
        <taxon>Embryophyta</taxon>
        <taxon>Tracheophyta</taxon>
        <taxon>Spermatophyta</taxon>
        <taxon>Magnoliopsida</taxon>
        <taxon>eudicotyledons</taxon>
        <taxon>Gunneridae</taxon>
        <taxon>Pentapetalae</taxon>
        <taxon>rosids</taxon>
        <taxon>malvids</taxon>
        <taxon>Malvales</taxon>
        <taxon>Malvaceae</taxon>
        <taxon>Malvoideae</taxon>
        <taxon>Hibiscus</taxon>
    </lineage>
</organism>
<dbReference type="EMBL" id="JBBPBN010000120">
    <property type="protein sequence ID" value="KAK8977412.1"/>
    <property type="molecule type" value="Genomic_DNA"/>
</dbReference>
<feature type="region of interest" description="Disordered" evidence="1">
    <location>
        <begin position="547"/>
        <end position="588"/>
    </location>
</feature>